<dbReference type="InterPro" id="IPR001034">
    <property type="entry name" value="DeoR_HTH"/>
</dbReference>
<organism evidence="6 7">
    <name type="scientific">Kineococcus xinjiangensis</name>
    <dbReference type="NCBI Taxonomy" id="512762"/>
    <lineage>
        <taxon>Bacteria</taxon>
        <taxon>Bacillati</taxon>
        <taxon>Actinomycetota</taxon>
        <taxon>Actinomycetes</taxon>
        <taxon>Kineosporiales</taxon>
        <taxon>Kineosporiaceae</taxon>
        <taxon>Kineococcus</taxon>
    </lineage>
</organism>
<sequence length="398" mass="43758">MADDLQRPSMFSLQRRERLMDELRRNGSVHIRDIAPVLGVSELTVRRDINAMAEQGLLTRVHGGATLSGPLDAAPAPARTRFPSRYTLGMVVPSLDYYWPHVVSGARAAATLAQARLVLRGSSYDADDDRRQIERLLGSTEVHGLVAAPETGDERGRALLRWLDTLPIPVVLAERRAPRDLPAQNLEWVSTDHPFGAGLAVRHLHAGGHRRIGLLLARHSPTSAHVLTGWQRTVRELGLPADDPHVIELDAVGAHREEVLTRVLEHCRRSGTTALLVHADPEALALAQTCLDQGVRVPEDLAVVAYDDEVAHLSQPALSAVRPPKEHVGRTAVELLLARLQEGDRRPVHRVRVNPALVVRESSSPPGREPDPPPPPRTNPRTNPRTTPGTAPDRRRTR</sequence>
<dbReference type="SMART" id="SM00420">
    <property type="entry name" value="HTH_DEOR"/>
    <property type="match status" value="1"/>
</dbReference>
<protein>
    <submittedName>
        <fullName evidence="6">DNA-binding LacI/PurR family transcriptional regulator</fullName>
    </submittedName>
</protein>
<evidence type="ECO:0000256" key="3">
    <source>
        <dbReference type="ARBA" id="ARBA00023163"/>
    </source>
</evidence>
<comment type="caution">
    <text evidence="6">The sequence shown here is derived from an EMBL/GenBank/DDBJ whole genome shotgun (WGS) entry which is preliminary data.</text>
</comment>
<dbReference type="InterPro" id="IPR046335">
    <property type="entry name" value="LacI/GalR-like_sensor"/>
</dbReference>
<keyword evidence="3" id="KW-0804">Transcription</keyword>
<dbReference type="AlphaFoldDB" id="A0A2S6IE27"/>
<dbReference type="PANTHER" id="PTHR30146:SF155">
    <property type="entry name" value="ALANINE RACEMASE"/>
    <property type="match status" value="1"/>
</dbReference>
<evidence type="ECO:0000256" key="4">
    <source>
        <dbReference type="SAM" id="MobiDB-lite"/>
    </source>
</evidence>
<dbReference type="PROSITE" id="PS51000">
    <property type="entry name" value="HTH_DEOR_2"/>
    <property type="match status" value="1"/>
</dbReference>
<dbReference type="RefSeq" id="WP_211291225.1">
    <property type="nucleotide sequence ID" value="NZ_PTJD01000014.1"/>
</dbReference>
<dbReference type="Pfam" id="PF08220">
    <property type="entry name" value="HTH_DeoR"/>
    <property type="match status" value="1"/>
</dbReference>
<evidence type="ECO:0000256" key="2">
    <source>
        <dbReference type="ARBA" id="ARBA00023125"/>
    </source>
</evidence>
<evidence type="ECO:0000313" key="7">
    <source>
        <dbReference type="Proteomes" id="UP000239485"/>
    </source>
</evidence>
<keyword evidence="1" id="KW-0805">Transcription regulation</keyword>
<dbReference type="EMBL" id="PTJD01000014">
    <property type="protein sequence ID" value="PPK92472.1"/>
    <property type="molecule type" value="Genomic_DNA"/>
</dbReference>
<dbReference type="GO" id="GO:0003700">
    <property type="term" value="F:DNA-binding transcription factor activity"/>
    <property type="evidence" value="ECO:0007669"/>
    <property type="project" value="InterPro"/>
</dbReference>
<dbReference type="Proteomes" id="UP000239485">
    <property type="component" value="Unassembled WGS sequence"/>
</dbReference>
<feature type="compositionally biased region" description="Low complexity" evidence="4">
    <location>
        <begin position="379"/>
        <end position="390"/>
    </location>
</feature>
<dbReference type="Gene3D" id="1.10.10.10">
    <property type="entry name" value="Winged helix-like DNA-binding domain superfamily/Winged helix DNA-binding domain"/>
    <property type="match status" value="1"/>
</dbReference>
<keyword evidence="7" id="KW-1185">Reference proteome</keyword>
<dbReference type="SUPFAM" id="SSF53822">
    <property type="entry name" value="Periplasmic binding protein-like I"/>
    <property type="match status" value="1"/>
</dbReference>
<dbReference type="InterPro" id="IPR028082">
    <property type="entry name" value="Peripla_BP_I"/>
</dbReference>
<proteinExistence type="predicted"/>
<dbReference type="PRINTS" id="PR00037">
    <property type="entry name" value="HTHLACR"/>
</dbReference>
<feature type="region of interest" description="Disordered" evidence="4">
    <location>
        <begin position="351"/>
        <end position="398"/>
    </location>
</feature>
<dbReference type="InterPro" id="IPR036388">
    <property type="entry name" value="WH-like_DNA-bd_sf"/>
</dbReference>
<evidence type="ECO:0000259" key="5">
    <source>
        <dbReference type="PROSITE" id="PS51000"/>
    </source>
</evidence>
<dbReference type="GO" id="GO:0000976">
    <property type="term" value="F:transcription cis-regulatory region binding"/>
    <property type="evidence" value="ECO:0007669"/>
    <property type="project" value="TreeGrafter"/>
</dbReference>
<dbReference type="InterPro" id="IPR036390">
    <property type="entry name" value="WH_DNA-bd_sf"/>
</dbReference>
<keyword evidence="2 6" id="KW-0238">DNA-binding</keyword>
<evidence type="ECO:0000256" key="1">
    <source>
        <dbReference type="ARBA" id="ARBA00023015"/>
    </source>
</evidence>
<gene>
    <name evidence="6" type="ORF">CLV92_11473</name>
</gene>
<name>A0A2S6IE27_9ACTN</name>
<dbReference type="InterPro" id="IPR018356">
    <property type="entry name" value="Tscrpt_reg_HTH_DeoR_CS"/>
</dbReference>
<accession>A0A2S6IE27</accession>
<reference evidence="6 7" key="1">
    <citation type="submission" date="2018-02" db="EMBL/GenBank/DDBJ databases">
        <title>Genomic Encyclopedia of Archaeal and Bacterial Type Strains, Phase II (KMG-II): from individual species to whole genera.</title>
        <authorList>
            <person name="Goeker M."/>
        </authorList>
    </citation>
    <scope>NUCLEOTIDE SEQUENCE [LARGE SCALE GENOMIC DNA]</scope>
    <source>
        <strain evidence="6 7">DSM 22857</strain>
    </source>
</reference>
<dbReference type="PANTHER" id="PTHR30146">
    <property type="entry name" value="LACI-RELATED TRANSCRIPTIONAL REPRESSOR"/>
    <property type="match status" value="1"/>
</dbReference>
<dbReference type="Gene3D" id="3.40.50.2300">
    <property type="match status" value="2"/>
</dbReference>
<evidence type="ECO:0000313" key="6">
    <source>
        <dbReference type="EMBL" id="PPK92472.1"/>
    </source>
</evidence>
<dbReference type="Pfam" id="PF13377">
    <property type="entry name" value="Peripla_BP_3"/>
    <property type="match status" value="1"/>
</dbReference>
<dbReference type="SUPFAM" id="SSF46785">
    <property type="entry name" value="Winged helix' DNA-binding domain"/>
    <property type="match status" value="1"/>
</dbReference>
<dbReference type="PROSITE" id="PS00894">
    <property type="entry name" value="HTH_DEOR_1"/>
    <property type="match status" value="1"/>
</dbReference>
<feature type="domain" description="HTH deoR-type" evidence="5">
    <location>
        <begin position="12"/>
        <end position="67"/>
    </location>
</feature>